<gene>
    <name evidence="2" type="ORF">CTEN210_11873</name>
</gene>
<protein>
    <submittedName>
        <fullName evidence="2">Uncharacterized protein</fullName>
    </submittedName>
</protein>
<organism evidence="2 3">
    <name type="scientific">Chaetoceros tenuissimus</name>
    <dbReference type="NCBI Taxonomy" id="426638"/>
    <lineage>
        <taxon>Eukaryota</taxon>
        <taxon>Sar</taxon>
        <taxon>Stramenopiles</taxon>
        <taxon>Ochrophyta</taxon>
        <taxon>Bacillariophyta</taxon>
        <taxon>Coscinodiscophyceae</taxon>
        <taxon>Chaetocerotophycidae</taxon>
        <taxon>Chaetocerotales</taxon>
        <taxon>Chaetocerotaceae</taxon>
        <taxon>Chaetoceros</taxon>
    </lineage>
</organism>
<evidence type="ECO:0000256" key="1">
    <source>
        <dbReference type="SAM" id="Phobius"/>
    </source>
</evidence>
<comment type="caution">
    <text evidence="2">The sequence shown here is derived from an EMBL/GenBank/DDBJ whole genome shotgun (WGS) entry which is preliminary data.</text>
</comment>
<dbReference type="AlphaFoldDB" id="A0AAD3H9B2"/>
<feature type="transmembrane region" description="Helical" evidence="1">
    <location>
        <begin position="24"/>
        <end position="46"/>
    </location>
</feature>
<evidence type="ECO:0000313" key="3">
    <source>
        <dbReference type="Proteomes" id="UP001054902"/>
    </source>
</evidence>
<proteinExistence type="predicted"/>
<keyword evidence="3" id="KW-1185">Reference proteome</keyword>
<evidence type="ECO:0000313" key="2">
    <source>
        <dbReference type="EMBL" id="GFH55397.1"/>
    </source>
</evidence>
<reference evidence="2 3" key="1">
    <citation type="journal article" date="2021" name="Sci. Rep.">
        <title>The genome of the diatom Chaetoceros tenuissimus carries an ancient integrated fragment of an extant virus.</title>
        <authorList>
            <person name="Hongo Y."/>
            <person name="Kimura K."/>
            <person name="Takaki Y."/>
            <person name="Yoshida Y."/>
            <person name="Baba S."/>
            <person name="Kobayashi G."/>
            <person name="Nagasaki K."/>
            <person name="Hano T."/>
            <person name="Tomaru Y."/>
        </authorList>
    </citation>
    <scope>NUCLEOTIDE SEQUENCE [LARGE SCALE GENOMIC DNA]</scope>
    <source>
        <strain evidence="2 3">NIES-3715</strain>
    </source>
</reference>
<keyword evidence="1" id="KW-0472">Membrane</keyword>
<dbReference type="EMBL" id="BLLK01000047">
    <property type="protein sequence ID" value="GFH55397.1"/>
    <property type="molecule type" value="Genomic_DNA"/>
</dbReference>
<name>A0AAD3H9B2_9STRA</name>
<sequence length="217" mass="25478">MNTPTISRLRHIANYSPPKSPKTWLFINITCAIWSILLFIEILYTLGPLERLEGTREYLIYSFGTTIVWVIEVTFTCIHHQSILLTSDDTNSSSNTSYLIFRMIYFQTREDYEIWVELILAVYFLFDSMDSFVQWKKADLDVTSQGLDAFVNFAGYIYEMYKIQRDTPQRICSSFWKNERDQHGYRDVDDYIVSHRNDARKSDAVDDDDSSSMVCIV</sequence>
<keyword evidence="1" id="KW-1133">Transmembrane helix</keyword>
<keyword evidence="1" id="KW-0812">Transmembrane</keyword>
<dbReference type="Proteomes" id="UP001054902">
    <property type="component" value="Unassembled WGS sequence"/>
</dbReference>
<accession>A0AAD3H9B2</accession>